<evidence type="ECO:0000313" key="2">
    <source>
        <dbReference type="Proteomes" id="UP001430290"/>
    </source>
</evidence>
<dbReference type="Proteomes" id="UP001430290">
    <property type="component" value="Unassembled WGS sequence"/>
</dbReference>
<organism evidence="1 2">
    <name type="scientific">Thermomonas beijingensis</name>
    <dbReference type="NCBI Taxonomy" id="2872701"/>
    <lineage>
        <taxon>Bacteria</taxon>
        <taxon>Pseudomonadati</taxon>
        <taxon>Pseudomonadota</taxon>
        <taxon>Gammaproteobacteria</taxon>
        <taxon>Lysobacterales</taxon>
        <taxon>Lysobacteraceae</taxon>
        <taxon>Thermomonas</taxon>
    </lineage>
</organism>
<reference evidence="1" key="1">
    <citation type="submission" date="2021-09" db="EMBL/GenBank/DDBJ databases">
        <authorList>
            <person name="Wu T."/>
            <person name="Guo S.Z."/>
        </authorList>
    </citation>
    <scope>NUCLEOTIDE SEQUENCE</scope>
    <source>
        <strain evidence="1">RSS-23</strain>
    </source>
</reference>
<keyword evidence="2" id="KW-1185">Reference proteome</keyword>
<accession>A0ABS7TH05</accession>
<name>A0ABS7TH05_9GAMM</name>
<dbReference type="RefSeq" id="WP_223629815.1">
    <property type="nucleotide sequence ID" value="NZ_JAIQDJ010000014.1"/>
</dbReference>
<protein>
    <submittedName>
        <fullName evidence="1">Uncharacterized protein</fullName>
    </submittedName>
</protein>
<evidence type="ECO:0000313" key="1">
    <source>
        <dbReference type="EMBL" id="MBZ4187145.1"/>
    </source>
</evidence>
<proteinExistence type="predicted"/>
<comment type="caution">
    <text evidence="1">The sequence shown here is derived from an EMBL/GenBank/DDBJ whole genome shotgun (WGS) entry which is preliminary data.</text>
</comment>
<sequence>MKLTSLVKLLNGEMAPADYGRELESELAIHVGALAKKGSSTPVAVTEDSSLEFGQPQLATLCRLYAAGALSAAQLAYTADVIQLSENVHIVGESVAEDLAGCTDPEINGPLSPAEALAMAGR</sequence>
<dbReference type="EMBL" id="JAIQDJ010000014">
    <property type="protein sequence ID" value="MBZ4187145.1"/>
    <property type="molecule type" value="Genomic_DNA"/>
</dbReference>
<gene>
    <name evidence="1" type="ORF">K7B09_12520</name>
</gene>